<dbReference type="Pfam" id="PF12833">
    <property type="entry name" value="HTH_18"/>
    <property type="match status" value="1"/>
</dbReference>
<dbReference type="Proteomes" id="UP000265497">
    <property type="component" value="Unassembled WGS sequence"/>
</dbReference>
<evidence type="ECO:0000259" key="4">
    <source>
        <dbReference type="PROSITE" id="PS01124"/>
    </source>
</evidence>
<dbReference type="InterPro" id="IPR020449">
    <property type="entry name" value="Tscrpt_reg_AraC-type_HTH"/>
</dbReference>
<evidence type="ECO:0000256" key="3">
    <source>
        <dbReference type="ARBA" id="ARBA00023163"/>
    </source>
</evidence>
<name>A0A3A1YP10_9FLAO</name>
<evidence type="ECO:0000313" key="5">
    <source>
        <dbReference type="EMBL" id="RIY38034.1"/>
    </source>
</evidence>
<evidence type="ECO:0000256" key="1">
    <source>
        <dbReference type="ARBA" id="ARBA00023015"/>
    </source>
</evidence>
<proteinExistence type="predicted"/>
<gene>
    <name evidence="5" type="ORF">CKY20_00350</name>
</gene>
<dbReference type="GO" id="GO:0003700">
    <property type="term" value="F:DNA-binding transcription factor activity"/>
    <property type="evidence" value="ECO:0007669"/>
    <property type="project" value="InterPro"/>
</dbReference>
<reference evidence="5 6" key="1">
    <citation type="submission" date="2017-08" db="EMBL/GenBank/DDBJ databases">
        <title>Capnocytophaga canis 17-158 assembly.</title>
        <authorList>
            <person name="Gulvik C.A."/>
        </authorList>
    </citation>
    <scope>NUCLEOTIDE SEQUENCE [LARGE SCALE GENOMIC DNA]</scope>
    <source>
        <strain evidence="5 6">17-158</strain>
    </source>
</reference>
<dbReference type="PANTHER" id="PTHR47893">
    <property type="entry name" value="REGULATORY PROTEIN PCHR"/>
    <property type="match status" value="1"/>
</dbReference>
<organism evidence="5 6">
    <name type="scientific">Capnocytophaga canis</name>
    <dbReference type="NCBI Taxonomy" id="1848903"/>
    <lineage>
        <taxon>Bacteria</taxon>
        <taxon>Pseudomonadati</taxon>
        <taxon>Bacteroidota</taxon>
        <taxon>Flavobacteriia</taxon>
        <taxon>Flavobacteriales</taxon>
        <taxon>Flavobacteriaceae</taxon>
        <taxon>Capnocytophaga</taxon>
    </lineage>
</organism>
<dbReference type="PROSITE" id="PS01124">
    <property type="entry name" value="HTH_ARAC_FAMILY_2"/>
    <property type="match status" value="1"/>
</dbReference>
<dbReference type="Gene3D" id="1.10.10.60">
    <property type="entry name" value="Homeodomain-like"/>
    <property type="match status" value="2"/>
</dbReference>
<dbReference type="InterPro" id="IPR009057">
    <property type="entry name" value="Homeodomain-like_sf"/>
</dbReference>
<comment type="caution">
    <text evidence="5">The sequence shown here is derived from an EMBL/GenBank/DDBJ whole genome shotgun (WGS) entry which is preliminary data.</text>
</comment>
<dbReference type="GO" id="GO:0043565">
    <property type="term" value="F:sequence-specific DNA binding"/>
    <property type="evidence" value="ECO:0007669"/>
    <property type="project" value="InterPro"/>
</dbReference>
<dbReference type="AlphaFoldDB" id="A0A3A1YP10"/>
<evidence type="ECO:0000256" key="2">
    <source>
        <dbReference type="ARBA" id="ARBA00023125"/>
    </source>
</evidence>
<feature type="domain" description="HTH araC/xylS-type" evidence="4">
    <location>
        <begin position="251"/>
        <end position="348"/>
    </location>
</feature>
<keyword evidence="3" id="KW-0804">Transcription</keyword>
<dbReference type="SUPFAM" id="SSF46689">
    <property type="entry name" value="Homeodomain-like"/>
    <property type="match status" value="2"/>
</dbReference>
<dbReference type="InterPro" id="IPR018060">
    <property type="entry name" value="HTH_AraC"/>
</dbReference>
<dbReference type="SMART" id="SM00342">
    <property type="entry name" value="HTH_ARAC"/>
    <property type="match status" value="1"/>
</dbReference>
<dbReference type="EMBL" id="NSDI01000001">
    <property type="protein sequence ID" value="RIY38034.1"/>
    <property type="molecule type" value="Genomic_DNA"/>
</dbReference>
<accession>A0A3A1YP10</accession>
<dbReference type="InterPro" id="IPR053142">
    <property type="entry name" value="PchR_regulatory_protein"/>
</dbReference>
<dbReference type="PRINTS" id="PR00032">
    <property type="entry name" value="HTHARAC"/>
</dbReference>
<dbReference type="PANTHER" id="PTHR47893:SF1">
    <property type="entry name" value="REGULATORY PROTEIN PCHR"/>
    <property type="match status" value="1"/>
</dbReference>
<sequence>MTAKLVCIFACQFNLTDIFFNLTEEITMRKMDFNKIVEEDVVLSRRDEGNFNLSLKNEVGNIQLHVKNMKEISIYKWHSHFSESTQIYGNASVPSVRFYALNQSKSGVQMKMKKFDLTMKQGMFNVLFIDMEEEGHDLFRENDHTVFSGFFVSSDRFLHLANTYPEVFESFLNQYQRDKNFILSDRNGLPLTSQMNTILQQLEQSHLMGNVCETYAEIKILELFILQQQLLGQHIKTKKHCKTQSDIDKIHEVRHLLMHNFHAPLSLSELSRRVGLNENKLKYGFKEIFGTTVFGYLFDHKMQLAKQLLLETNKSISEIAEACGYDYVSHFSTAFKRKYHVSPLKFRE</sequence>
<protein>
    <submittedName>
        <fullName evidence="5">AraC family transcriptional regulator</fullName>
    </submittedName>
</protein>
<keyword evidence="1" id="KW-0805">Transcription regulation</keyword>
<evidence type="ECO:0000313" key="6">
    <source>
        <dbReference type="Proteomes" id="UP000265497"/>
    </source>
</evidence>
<keyword evidence="2" id="KW-0238">DNA-binding</keyword>